<name>A0AAW2CZ88_9ROSI</name>
<protein>
    <submittedName>
        <fullName evidence="1">Uncharacterized protein</fullName>
    </submittedName>
</protein>
<organism evidence="1 2">
    <name type="scientific">Lithocarpus litseifolius</name>
    <dbReference type="NCBI Taxonomy" id="425828"/>
    <lineage>
        <taxon>Eukaryota</taxon>
        <taxon>Viridiplantae</taxon>
        <taxon>Streptophyta</taxon>
        <taxon>Embryophyta</taxon>
        <taxon>Tracheophyta</taxon>
        <taxon>Spermatophyta</taxon>
        <taxon>Magnoliopsida</taxon>
        <taxon>eudicotyledons</taxon>
        <taxon>Gunneridae</taxon>
        <taxon>Pentapetalae</taxon>
        <taxon>rosids</taxon>
        <taxon>fabids</taxon>
        <taxon>Fagales</taxon>
        <taxon>Fagaceae</taxon>
        <taxon>Lithocarpus</taxon>
    </lineage>
</organism>
<dbReference type="Proteomes" id="UP001459277">
    <property type="component" value="Unassembled WGS sequence"/>
</dbReference>
<accession>A0AAW2CZ88</accession>
<gene>
    <name evidence="1" type="ORF">SO802_015527</name>
</gene>
<evidence type="ECO:0000313" key="2">
    <source>
        <dbReference type="Proteomes" id="UP001459277"/>
    </source>
</evidence>
<proteinExistence type="predicted"/>
<dbReference type="EMBL" id="JAZDWU010000005">
    <property type="protein sequence ID" value="KAL0001746.1"/>
    <property type="molecule type" value="Genomic_DNA"/>
</dbReference>
<dbReference type="AlphaFoldDB" id="A0AAW2CZ88"/>
<evidence type="ECO:0000313" key="1">
    <source>
        <dbReference type="EMBL" id="KAL0001746.1"/>
    </source>
</evidence>
<keyword evidence="2" id="KW-1185">Reference proteome</keyword>
<sequence length="75" mass="8190">MDRVLNGVQEVVTDSMGAKLAQEYTVGEVKKAIKEMAPLKALGPDGMPPLFYHTYWSDIVMDITQAVLSCLNSSS</sequence>
<comment type="caution">
    <text evidence="1">The sequence shown here is derived from an EMBL/GenBank/DDBJ whole genome shotgun (WGS) entry which is preliminary data.</text>
</comment>
<reference evidence="1 2" key="1">
    <citation type="submission" date="2024-01" db="EMBL/GenBank/DDBJ databases">
        <title>A telomere-to-telomere, gap-free genome of sweet tea (Lithocarpus litseifolius).</title>
        <authorList>
            <person name="Zhou J."/>
        </authorList>
    </citation>
    <scope>NUCLEOTIDE SEQUENCE [LARGE SCALE GENOMIC DNA]</scope>
    <source>
        <strain evidence="1">Zhou-2022a</strain>
        <tissue evidence="1">Leaf</tissue>
    </source>
</reference>